<organism evidence="2 3">
    <name type="scientific">Ricinus communis</name>
    <name type="common">Castor bean</name>
    <dbReference type="NCBI Taxonomy" id="3988"/>
    <lineage>
        <taxon>Eukaryota</taxon>
        <taxon>Viridiplantae</taxon>
        <taxon>Streptophyta</taxon>
        <taxon>Embryophyta</taxon>
        <taxon>Tracheophyta</taxon>
        <taxon>Spermatophyta</taxon>
        <taxon>Magnoliopsida</taxon>
        <taxon>eudicotyledons</taxon>
        <taxon>Gunneridae</taxon>
        <taxon>Pentapetalae</taxon>
        <taxon>rosids</taxon>
        <taxon>fabids</taxon>
        <taxon>Malpighiales</taxon>
        <taxon>Euphorbiaceae</taxon>
        <taxon>Acalyphoideae</taxon>
        <taxon>Acalypheae</taxon>
        <taxon>Ricinus</taxon>
    </lineage>
</organism>
<dbReference type="InterPro" id="IPR003676">
    <property type="entry name" value="SAUR_fam"/>
</dbReference>
<reference evidence="3" key="1">
    <citation type="journal article" date="2010" name="Nat. Biotechnol.">
        <title>Draft genome sequence of the oilseed species Ricinus communis.</title>
        <authorList>
            <person name="Chan A.P."/>
            <person name="Crabtree J."/>
            <person name="Zhao Q."/>
            <person name="Lorenzi H."/>
            <person name="Orvis J."/>
            <person name="Puiu D."/>
            <person name="Melake-Berhan A."/>
            <person name="Jones K.M."/>
            <person name="Redman J."/>
            <person name="Chen G."/>
            <person name="Cahoon E.B."/>
            <person name="Gedil M."/>
            <person name="Stanke M."/>
            <person name="Haas B.J."/>
            <person name="Wortman J.R."/>
            <person name="Fraser-Liggett C.M."/>
            <person name="Ravel J."/>
            <person name="Rabinowicz P.D."/>
        </authorList>
    </citation>
    <scope>NUCLEOTIDE SEQUENCE [LARGE SCALE GENOMIC DNA]</scope>
    <source>
        <strain evidence="3">cv. Hale</strain>
    </source>
</reference>
<proteinExistence type="inferred from homology"/>
<evidence type="ECO:0000256" key="1">
    <source>
        <dbReference type="ARBA" id="ARBA00006974"/>
    </source>
</evidence>
<evidence type="ECO:0000313" key="3">
    <source>
        <dbReference type="Proteomes" id="UP000008311"/>
    </source>
</evidence>
<dbReference type="PANTHER" id="PTHR31175">
    <property type="entry name" value="AUXIN-RESPONSIVE FAMILY PROTEIN"/>
    <property type="match status" value="1"/>
</dbReference>
<dbReference type="PANTHER" id="PTHR31175:SF82">
    <property type="entry name" value="AUXIN-RESPONSIVE PROTEIN SAUR65"/>
    <property type="match status" value="1"/>
</dbReference>
<sequence length="97" mass="10860">MASKWQNLASISKKRISLQGNSNGNAYGFMESSVASKGYFVVYSSDQKRLIFKKGLAKELEKALLNSVVTSCQSPYGYFYSGHISNSYFVDNLYSEM</sequence>
<accession>B9S9J2</accession>
<dbReference type="Proteomes" id="UP000008311">
    <property type="component" value="Unassembled WGS sequence"/>
</dbReference>
<name>B9S9J2_RICCO</name>
<protein>
    <submittedName>
        <fullName evidence="2">Uncharacterized protein</fullName>
    </submittedName>
</protein>
<comment type="similarity">
    <text evidence="1">Belongs to the ARG7 family.</text>
</comment>
<dbReference type="EMBL" id="EQ973897">
    <property type="protein sequence ID" value="EEF39748.1"/>
    <property type="molecule type" value="Genomic_DNA"/>
</dbReference>
<dbReference type="GO" id="GO:0009733">
    <property type="term" value="P:response to auxin"/>
    <property type="evidence" value="ECO:0007669"/>
    <property type="project" value="InterPro"/>
</dbReference>
<dbReference type="AlphaFoldDB" id="B9S9J2"/>
<gene>
    <name evidence="2" type="ORF">RCOM_0886200</name>
</gene>
<dbReference type="InParanoid" id="B9S9J2"/>
<evidence type="ECO:0000313" key="2">
    <source>
        <dbReference type="EMBL" id="EEF39748.1"/>
    </source>
</evidence>
<keyword evidence="3" id="KW-1185">Reference proteome</keyword>